<evidence type="ECO:0000256" key="4">
    <source>
        <dbReference type="ARBA" id="ARBA00022621"/>
    </source>
</evidence>
<feature type="domain" description="Globin" evidence="8">
    <location>
        <begin position="3"/>
        <end position="147"/>
    </location>
</feature>
<reference evidence="9" key="2">
    <citation type="submission" date="2025-09" db="UniProtKB">
        <authorList>
            <consortium name="Ensembl"/>
        </authorList>
    </citation>
    <scope>IDENTIFICATION</scope>
</reference>
<accession>A0A3B3QE36</accession>
<dbReference type="OrthoDB" id="9886081at2759"/>
<evidence type="ECO:0000259" key="8">
    <source>
        <dbReference type="PROSITE" id="PS01033"/>
    </source>
</evidence>
<dbReference type="GO" id="GO:0046872">
    <property type="term" value="F:metal ion binding"/>
    <property type="evidence" value="ECO:0007669"/>
    <property type="project" value="UniProtKB-KW"/>
</dbReference>
<dbReference type="GO" id="GO:0031838">
    <property type="term" value="C:haptoglobin-hemoglobin complex"/>
    <property type="evidence" value="ECO:0007669"/>
    <property type="project" value="TreeGrafter"/>
</dbReference>
<evidence type="ECO:0000256" key="7">
    <source>
        <dbReference type="RuleBase" id="RU000356"/>
    </source>
</evidence>
<evidence type="ECO:0000313" key="9">
    <source>
        <dbReference type="Ensembl" id="ENSPKIP00000004029.1"/>
    </source>
</evidence>
<keyword evidence="2 7" id="KW-0813">Transport</keyword>
<evidence type="ECO:0000313" key="10">
    <source>
        <dbReference type="Proteomes" id="UP000261540"/>
    </source>
</evidence>
<dbReference type="PRINTS" id="PR00814">
    <property type="entry name" value="BETAHAEM"/>
</dbReference>
<dbReference type="GO" id="GO:0020037">
    <property type="term" value="F:heme binding"/>
    <property type="evidence" value="ECO:0007669"/>
    <property type="project" value="InterPro"/>
</dbReference>
<keyword evidence="5" id="KW-0479">Metal-binding</keyword>
<evidence type="ECO:0000256" key="6">
    <source>
        <dbReference type="ARBA" id="ARBA00023004"/>
    </source>
</evidence>
<dbReference type="PANTHER" id="PTHR11442">
    <property type="entry name" value="HEMOGLOBIN FAMILY MEMBER"/>
    <property type="match status" value="1"/>
</dbReference>
<dbReference type="InterPro" id="IPR012292">
    <property type="entry name" value="Globin/Proto"/>
</dbReference>
<dbReference type="Ensembl" id="ENSPKIT00000028002.1">
    <property type="protein sequence ID" value="ENSPKIP00000004029.1"/>
    <property type="gene ID" value="ENSPKIG00000021021.1"/>
</dbReference>
<dbReference type="PANTHER" id="PTHR11442:SF7">
    <property type="entry name" value="HEMOGLOBIN SUBUNIT EPSILON"/>
    <property type="match status" value="1"/>
</dbReference>
<evidence type="ECO:0000256" key="2">
    <source>
        <dbReference type="ARBA" id="ARBA00022448"/>
    </source>
</evidence>
<dbReference type="FunFam" id="1.10.490.10:FF:000001">
    <property type="entry name" value="Hemoglobin subunit beta"/>
    <property type="match status" value="1"/>
</dbReference>
<dbReference type="PROSITE" id="PS01033">
    <property type="entry name" value="GLOBIN"/>
    <property type="match status" value="1"/>
</dbReference>
<dbReference type="InterPro" id="IPR002337">
    <property type="entry name" value="Hemoglobin_b"/>
</dbReference>
<dbReference type="Proteomes" id="UP000261540">
    <property type="component" value="Unplaced"/>
</dbReference>
<dbReference type="GeneTree" id="ENSGT00940000157809"/>
<dbReference type="Gene3D" id="1.10.490.10">
    <property type="entry name" value="Globins"/>
    <property type="match status" value="1"/>
</dbReference>
<proteinExistence type="inferred from homology"/>
<dbReference type="InterPro" id="IPR050056">
    <property type="entry name" value="Hemoglobin_oxygen_transport"/>
</dbReference>
<sequence length="147" mass="16556">MVKWTDAERATMKKVWEKVNINEVGPQALARLLIVYPWTQRYFGSFGDLSSPAAIVGNPKVAAHGKIVLKSLDKAVKNLDGIKNHYVELSEIHSEKLHVDPDNFRLLGDCVSIVLALKFGSAFNCEVQNTFQKFLAVVIYALSRQYY</sequence>
<dbReference type="GO" id="GO:0005344">
    <property type="term" value="F:oxygen carrier activity"/>
    <property type="evidence" value="ECO:0007669"/>
    <property type="project" value="UniProtKB-KW"/>
</dbReference>
<name>A0A3B3QE36_9TELE</name>
<dbReference type="CDD" id="cd08925">
    <property type="entry name" value="Hb-beta-like"/>
    <property type="match status" value="1"/>
</dbReference>
<dbReference type="Pfam" id="PF00042">
    <property type="entry name" value="Globin"/>
    <property type="match status" value="1"/>
</dbReference>
<evidence type="ECO:0000256" key="1">
    <source>
        <dbReference type="ARBA" id="ARBA00008705"/>
    </source>
</evidence>
<evidence type="ECO:0000256" key="3">
    <source>
        <dbReference type="ARBA" id="ARBA00022617"/>
    </source>
</evidence>
<dbReference type="GO" id="GO:0042744">
    <property type="term" value="P:hydrogen peroxide catabolic process"/>
    <property type="evidence" value="ECO:0007669"/>
    <property type="project" value="TreeGrafter"/>
</dbReference>
<dbReference type="GO" id="GO:0043177">
    <property type="term" value="F:organic acid binding"/>
    <property type="evidence" value="ECO:0007669"/>
    <property type="project" value="TreeGrafter"/>
</dbReference>
<dbReference type="GO" id="GO:0005833">
    <property type="term" value="C:hemoglobin complex"/>
    <property type="evidence" value="ECO:0007669"/>
    <property type="project" value="InterPro"/>
</dbReference>
<dbReference type="GO" id="GO:0019825">
    <property type="term" value="F:oxygen binding"/>
    <property type="evidence" value="ECO:0007669"/>
    <property type="project" value="InterPro"/>
</dbReference>
<reference evidence="9" key="1">
    <citation type="submission" date="2025-08" db="UniProtKB">
        <authorList>
            <consortium name="Ensembl"/>
        </authorList>
    </citation>
    <scope>IDENTIFICATION</scope>
</reference>
<dbReference type="SUPFAM" id="SSF46458">
    <property type="entry name" value="Globin-like"/>
    <property type="match status" value="1"/>
</dbReference>
<dbReference type="GO" id="GO:0031720">
    <property type="term" value="F:haptoglobin binding"/>
    <property type="evidence" value="ECO:0007669"/>
    <property type="project" value="TreeGrafter"/>
</dbReference>
<dbReference type="AlphaFoldDB" id="A0A3B3QE36"/>
<dbReference type="GO" id="GO:0072562">
    <property type="term" value="C:blood microparticle"/>
    <property type="evidence" value="ECO:0007669"/>
    <property type="project" value="TreeGrafter"/>
</dbReference>
<dbReference type="InterPro" id="IPR009050">
    <property type="entry name" value="Globin-like_sf"/>
</dbReference>
<dbReference type="InterPro" id="IPR000971">
    <property type="entry name" value="Globin"/>
</dbReference>
<evidence type="ECO:0000256" key="5">
    <source>
        <dbReference type="ARBA" id="ARBA00022723"/>
    </source>
</evidence>
<dbReference type="STRING" id="1676925.ENSPKIP00000004029"/>
<keyword evidence="4 7" id="KW-0561">Oxygen transport</keyword>
<protein>
    <submittedName>
        <fullName evidence="9">Hemoglobin subunit epsilon 1</fullName>
    </submittedName>
</protein>
<keyword evidence="3 7" id="KW-0349">Heme</keyword>
<keyword evidence="6" id="KW-0408">Iron</keyword>
<organism evidence="9 10">
    <name type="scientific">Paramormyrops kingsleyae</name>
    <dbReference type="NCBI Taxonomy" id="1676925"/>
    <lineage>
        <taxon>Eukaryota</taxon>
        <taxon>Metazoa</taxon>
        <taxon>Chordata</taxon>
        <taxon>Craniata</taxon>
        <taxon>Vertebrata</taxon>
        <taxon>Euteleostomi</taxon>
        <taxon>Actinopterygii</taxon>
        <taxon>Neopterygii</taxon>
        <taxon>Teleostei</taxon>
        <taxon>Osteoglossocephala</taxon>
        <taxon>Osteoglossomorpha</taxon>
        <taxon>Osteoglossiformes</taxon>
        <taxon>Mormyridae</taxon>
        <taxon>Paramormyrops</taxon>
    </lineage>
</organism>
<comment type="similarity">
    <text evidence="1 7">Belongs to the globin family.</text>
</comment>
<keyword evidence="10" id="KW-1185">Reference proteome</keyword>
<dbReference type="GO" id="GO:0004601">
    <property type="term" value="F:peroxidase activity"/>
    <property type="evidence" value="ECO:0007669"/>
    <property type="project" value="TreeGrafter"/>
</dbReference>